<evidence type="ECO:0000256" key="5">
    <source>
        <dbReference type="HAMAP-Rule" id="MF_01024"/>
    </source>
</evidence>
<feature type="binding site" evidence="5">
    <location>
        <position position="191"/>
    </location>
    <ligand>
        <name>NAD(+)</name>
        <dbReference type="ChEBI" id="CHEBI:57540"/>
    </ligand>
</feature>
<evidence type="ECO:0000256" key="4">
    <source>
        <dbReference type="ARBA" id="ARBA00023002"/>
    </source>
</evidence>
<keyword evidence="5" id="KW-0520">NAD</keyword>
<comment type="caution">
    <text evidence="8">The sequence shown here is derived from an EMBL/GenBank/DDBJ whole genome shotgun (WGS) entry which is preliminary data.</text>
</comment>
<evidence type="ECO:0000256" key="7">
    <source>
        <dbReference type="RuleBase" id="RU004175"/>
    </source>
</evidence>
<comment type="pathway">
    <text evidence="5">Amino-acid biosynthesis; L-histidine biosynthesis; L-histidine from 5-phospho-alpha-D-ribose 1-diphosphate: step 9/9.</text>
</comment>
<sequence length="434" mass="44997">MTRLLFASTPHFNAEYKALLLGRGEAVDGVEDRARAILADIKAGGFAALDAWSQKIDGVGLSPQSVRVTQAQLNAAMAACDPKVIASLERAAQRITDYHQRSKPSDDIWVDAQGVTLGWRWTPVDAAGLYAPGGMAAYPSSVLMNALPAKAAGVARVVMMTPPGRMHENPAILAAAKIAGIDEIYGVGGAQAIAAMAYGADPIAPVDVIAGPGNAWVSTAKKLVFGHVGIDSVAGPSEVFIIADADNDPAIIAADLMAQAEHDGLAQSILFTDDANFGQKVLDAVATMIEAGQTGPEAKISWLAYGAVIIVNHLDQAITLSDLGAPEHVQIATHNPEALAKKIRHAGAIFMGRLAPEALGDYLAGPNHVLPTGGRARWASGLSTHMFMKRTTLMGTGIEGLRALGPSGVTLAQAEGLPAHAASIALRLKAVDGT</sequence>
<dbReference type="RefSeq" id="WP_284358676.1">
    <property type="nucleotide sequence ID" value="NZ_BPFZ01000002.1"/>
</dbReference>
<dbReference type="PRINTS" id="PR00083">
    <property type="entry name" value="HOLDHDRGNASE"/>
</dbReference>
<dbReference type="Gene3D" id="1.20.5.1300">
    <property type="match status" value="1"/>
</dbReference>
<accession>A0ABQ4PT62</accession>
<feature type="binding site" evidence="5">
    <location>
        <position position="130"/>
    </location>
    <ligand>
        <name>NAD(+)</name>
        <dbReference type="ChEBI" id="CHEBI:57540"/>
    </ligand>
</feature>
<feature type="binding site" evidence="5">
    <location>
        <position position="262"/>
    </location>
    <ligand>
        <name>Zn(2+)</name>
        <dbReference type="ChEBI" id="CHEBI:29105"/>
    </ligand>
</feature>
<keyword evidence="2 5" id="KW-0479">Metal-binding</keyword>
<dbReference type="InterPro" id="IPR001692">
    <property type="entry name" value="Histidinol_DH_CS"/>
</dbReference>
<proteinExistence type="inferred from homology"/>
<feature type="binding site" evidence="5">
    <location>
        <position position="361"/>
    </location>
    <ligand>
        <name>substrate</name>
    </ligand>
</feature>
<protein>
    <recommendedName>
        <fullName evidence="5">Histidinol dehydrogenase</fullName>
        <shortName evidence="5">HDH</shortName>
        <ecNumber evidence="5">1.1.1.23</ecNumber>
    </recommendedName>
</protein>
<evidence type="ECO:0000313" key="8">
    <source>
        <dbReference type="EMBL" id="GIU66191.1"/>
    </source>
</evidence>
<feature type="binding site" evidence="5">
    <location>
        <position position="361"/>
    </location>
    <ligand>
        <name>Zn(2+)</name>
        <dbReference type="ChEBI" id="CHEBI:29105"/>
    </ligand>
</feature>
<dbReference type="HAMAP" id="MF_01024">
    <property type="entry name" value="HisD"/>
    <property type="match status" value="1"/>
</dbReference>
<dbReference type="InterPro" id="IPR022695">
    <property type="entry name" value="Histidinol_DH_monofunct"/>
</dbReference>
<evidence type="ECO:0000313" key="9">
    <source>
        <dbReference type="Proteomes" id="UP001161064"/>
    </source>
</evidence>
<evidence type="ECO:0000256" key="3">
    <source>
        <dbReference type="ARBA" id="ARBA00022833"/>
    </source>
</evidence>
<evidence type="ECO:0000256" key="1">
    <source>
        <dbReference type="ARBA" id="ARBA00010178"/>
    </source>
</evidence>
<feature type="binding site" evidence="5">
    <location>
        <position position="420"/>
    </location>
    <ligand>
        <name>Zn(2+)</name>
        <dbReference type="ChEBI" id="CHEBI:29105"/>
    </ligand>
</feature>
<comment type="catalytic activity">
    <reaction evidence="5">
        <text>L-histidinol + 2 NAD(+) + H2O = L-histidine + 2 NADH + 3 H(+)</text>
        <dbReference type="Rhea" id="RHEA:20641"/>
        <dbReference type="ChEBI" id="CHEBI:15377"/>
        <dbReference type="ChEBI" id="CHEBI:15378"/>
        <dbReference type="ChEBI" id="CHEBI:57540"/>
        <dbReference type="ChEBI" id="CHEBI:57595"/>
        <dbReference type="ChEBI" id="CHEBI:57699"/>
        <dbReference type="ChEBI" id="CHEBI:57945"/>
        <dbReference type="EC" id="1.1.1.23"/>
    </reaction>
</comment>
<feature type="binding site" evidence="5">
    <location>
        <position position="262"/>
    </location>
    <ligand>
        <name>substrate</name>
    </ligand>
</feature>
<dbReference type="PIRSF" id="PIRSF000099">
    <property type="entry name" value="Histidinol_dh"/>
    <property type="match status" value="1"/>
</dbReference>
<feature type="binding site" evidence="5">
    <location>
        <position position="214"/>
    </location>
    <ligand>
        <name>NAD(+)</name>
        <dbReference type="ChEBI" id="CHEBI:57540"/>
    </ligand>
</feature>
<feature type="binding site" evidence="5">
    <location>
        <position position="415"/>
    </location>
    <ligand>
        <name>substrate</name>
    </ligand>
</feature>
<keyword evidence="9" id="KW-1185">Reference proteome</keyword>
<dbReference type="CDD" id="cd06572">
    <property type="entry name" value="Histidinol_dh"/>
    <property type="match status" value="1"/>
</dbReference>
<gene>
    <name evidence="8" type="primary">hisD1</name>
    <name evidence="5" type="synonym">hisD</name>
    <name evidence="8" type="ORF">PsB1_0345</name>
</gene>
<dbReference type="Pfam" id="PF00815">
    <property type="entry name" value="Histidinol_dh"/>
    <property type="match status" value="1"/>
</dbReference>
<dbReference type="EC" id="1.1.1.23" evidence="5"/>
<dbReference type="Gene3D" id="3.40.50.1980">
    <property type="entry name" value="Nitrogenase molybdenum iron protein domain"/>
    <property type="match status" value="2"/>
</dbReference>
<keyword evidence="5" id="KW-0368">Histidine biosynthesis</keyword>
<feature type="active site" description="Proton acceptor" evidence="5">
    <location>
        <position position="328"/>
    </location>
</feature>
<dbReference type="PANTHER" id="PTHR21256:SF2">
    <property type="entry name" value="HISTIDINE BIOSYNTHESIS TRIFUNCTIONAL PROTEIN"/>
    <property type="match status" value="1"/>
</dbReference>
<dbReference type="PANTHER" id="PTHR21256">
    <property type="entry name" value="HISTIDINOL DEHYDROGENASE HDH"/>
    <property type="match status" value="1"/>
</dbReference>
<organism evidence="8 9">
    <name type="scientific">Candidatus Phycosocius spiralis</name>
    <dbReference type="NCBI Taxonomy" id="2815099"/>
    <lineage>
        <taxon>Bacteria</taxon>
        <taxon>Pseudomonadati</taxon>
        <taxon>Pseudomonadota</taxon>
        <taxon>Alphaproteobacteria</taxon>
        <taxon>Caulobacterales</taxon>
        <taxon>Caulobacterales incertae sedis</taxon>
        <taxon>Candidatus Phycosocius</taxon>
    </lineage>
</organism>
<feature type="binding site" evidence="5">
    <location>
        <position position="259"/>
    </location>
    <ligand>
        <name>Zn(2+)</name>
        <dbReference type="ChEBI" id="CHEBI:29105"/>
    </ligand>
</feature>
<reference evidence="8" key="2">
    <citation type="journal article" date="2023" name="ISME Commun">
        <title>Characterization of a bloom-associated alphaproteobacterial lineage, 'Candidatus Phycosocius': insights into freshwater algal-bacterial interactions.</title>
        <authorList>
            <person name="Tanabe Y."/>
            <person name="Yamaguchi H."/>
            <person name="Yoshida M."/>
            <person name="Kai A."/>
            <person name="Okazaki Y."/>
        </authorList>
    </citation>
    <scope>NUCLEOTIDE SEQUENCE</scope>
    <source>
        <strain evidence="8">BOTRYCO-1</strain>
    </source>
</reference>
<feature type="binding site" evidence="5">
    <location>
        <position position="420"/>
    </location>
    <ligand>
        <name>substrate</name>
    </ligand>
</feature>
<comment type="function">
    <text evidence="5">Catalyzes the sequential NAD-dependent oxidations of L-histidinol to L-histidinaldehyde and then to L-histidine.</text>
</comment>
<feature type="active site" description="Proton acceptor" evidence="5">
    <location>
        <position position="327"/>
    </location>
</feature>
<comment type="cofactor">
    <cofactor evidence="5">
        <name>Zn(2+)</name>
        <dbReference type="ChEBI" id="CHEBI:29105"/>
    </cofactor>
    <text evidence="5">Binds 1 zinc ion per subunit.</text>
</comment>
<dbReference type="EMBL" id="BPFZ01000002">
    <property type="protein sequence ID" value="GIU66191.1"/>
    <property type="molecule type" value="Genomic_DNA"/>
</dbReference>
<keyword evidence="5" id="KW-0028">Amino-acid biosynthesis</keyword>
<name>A0ABQ4PT62_9PROT</name>
<keyword evidence="4 5" id="KW-0560">Oxidoreductase</keyword>
<evidence type="ECO:0000256" key="2">
    <source>
        <dbReference type="ARBA" id="ARBA00022723"/>
    </source>
</evidence>
<reference evidence="8" key="1">
    <citation type="submission" date="2021-05" db="EMBL/GenBank/DDBJ databases">
        <authorList>
            <person name="Tanabe Y."/>
        </authorList>
    </citation>
    <scope>NUCLEOTIDE SEQUENCE</scope>
    <source>
        <strain evidence="8">BOTRYCO-1</strain>
    </source>
</reference>
<evidence type="ECO:0000256" key="6">
    <source>
        <dbReference type="PIRNR" id="PIRNR000099"/>
    </source>
</evidence>
<dbReference type="InterPro" id="IPR016161">
    <property type="entry name" value="Ald_DH/histidinol_DH"/>
</dbReference>
<dbReference type="NCBIfam" id="TIGR00069">
    <property type="entry name" value="hisD"/>
    <property type="match status" value="1"/>
</dbReference>
<feature type="binding site" evidence="5">
    <location>
        <position position="259"/>
    </location>
    <ligand>
        <name>substrate</name>
    </ligand>
</feature>
<feature type="binding site" evidence="5">
    <location>
        <position position="237"/>
    </location>
    <ligand>
        <name>substrate</name>
    </ligand>
</feature>
<comment type="similarity">
    <text evidence="1 5 6 7">Belongs to the histidinol dehydrogenase family.</text>
</comment>
<dbReference type="Proteomes" id="UP001161064">
    <property type="component" value="Unassembled WGS sequence"/>
</dbReference>
<dbReference type="PROSITE" id="PS00611">
    <property type="entry name" value="HISOL_DEHYDROGENASE"/>
    <property type="match status" value="1"/>
</dbReference>
<feature type="binding site" evidence="5">
    <location>
        <position position="328"/>
    </location>
    <ligand>
        <name>substrate</name>
    </ligand>
</feature>
<dbReference type="SUPFAM" id="SSF53720">
    <property type="entry name" value="ALDH-like"/>
    <property type="match status" value="1"/>
</dbReference>
<keyword evidence="3 5" id="KW-0862">Zinc</keyword>
<dbReference type="InterPro" id="IPR012131">
    <property type="entry name" value="Hstdl_DH"/>
</dbReference>